<feature type="transmembrane region" description="Helical" evidence="7">
    <location>
        <begin position="103"/>
        <end position="121"/>
    </location>
</feature>
<feature type="domain" description="Mechanosensitive ion channel MscS" evidence="8">
    <location>
        <begin position="123"/>
        <end position="190"/>
    </location>
</feature>
<keyword evidence="5 7" id="KW-1133">Transmembrane helix</keyword>
<evidence type="ECO:0000256" key="7">
    <source>
        <dbReference type="SAM" id="Phobius"/>
    </source>
</evidence>
<evidence type="ECO:0000259" key="8">
    <source>
        <dbReference type="Pfam" id="PF00924"/>
    </source>
</evidence>
<dbReference type="InterPro" id="IPR011014">
    <property type="entry name" value="MscS_channel_TM-2"/>
</dbReference>
<feature type="transmembrane region" description="Helical" evidence="7">
    <location>
        <begin position="77"/>
        <end position="97"/>
    </location>
</feature>
<evidence type="ECO:0000256" key="4">
    <source>
        <dbReference type="ARBA" id="ARBA00022692"/>
    </source>
</evidence>
<dbReference type="InterPro" id="IPR049278">
    <property type="entry name" value="MS_channel_C"/>
</dbReference>
<accession>A0ABW7N2C5</accession>
<dbReference type="Pfam" id="PF00924">
    <property type="entry name" value="MS_channel_2nd"/>
    <property type="match status" value="1"/>
</dbReference>
<evidence type="ECO:0000256" key="2">
    <source>
        <dbReference type="ARBA" id="ARBA00008017"/>
    </source>
</evidence>
<dbReference type="InterPro" id="IPR010920">
    <property type="entry name" value="LSM_dom_sf"/>
</dbReference>
<comment type="caution">
    <text evidence="11">The sequence shown here is derived from an EMBL/GenBank/DDBJ whole genome shotgun (WGS) entry which is preliminary data.</text>
</comment>
<evidence type="ECO:0000256" key="5">
    <source>
        <dbReference type="ARBA" id="ARBA00022989"/>
    </source>
</evidence>
<dbReference type="Gene3D" id="3.30.70.100">
    <property type="match status" value="1"/>
</dbReference>
<dbReference type="InterPro" id="IPR011066">
    <property type="entry name" value="MscS_channel_C_sf"/>
</dbReference>
<sequence length="304" mass="34068">MEKTFNEIWADLVIAIKRLVDIFGTSLFKLGENDISLATILYIIFSFIVLTFFARYIKKILIEKILTRTQLDTGVQASVGTVTKFAIILVGTVVIIQSAGIDLTVLTLIAGALGVGIGFGLQNITDNFISGIIILFEKPIKVGDRIDVGDVQGNVISISFRATQVLTNDNISVIVPNSEFISSRVINWSHNDRNIRFKIPVGVSYNEDPEKIKKILLEVADANPHVLKMPETTVLFDAYGDSSLNFYLAVWTATHTDRPSVLKSELYFEIFRRFKEENIEIPFPQRDIHIKTQPMVIETSKISD</sequence>
<dbReference type="Pfam" id="PF21082">
    <property type="entry name" value="MS_channel_3rd"/>
    <property type="match status" value="1"/>
</dbReference>
<protein>
    <submittedName>
        <fullName evidence="11">Mechanosensitive ion channel family protein</fullName>
    </submittedName>
</protein>
<keyword evidence="12" id="KW-1185">Reference proteome</keyword>
<keyword evidence="3" id="KW-1003">Cell membrane</keyword>
<dbReference type="Gene3D" id="2.30.30.60">
    <property type="match status" value="1"/>
</dbReference>
<feature type="domain" description="Mechanosensitive ion channel transmembrane helices 2/3" evidence="10">
    <location>
        <begin position="81"/>
        <end position="122"/>
    </location>
</feature>
<feature type="domain" description="Mechanosensitive ion channel MscS C-terminal" evidence="9">
    <location>
        <begin position="198"/>
        <end position="281"/>
    </location>
</feature>
<dbReference type="Pfam" id="PF21088">
    <property type="entry name" value="MS_channel_1st"/>
    <property type="match status" value="1"/>
</dbReference>
<organism evidence="11 12">
    <name type="scientific">Marinoscillum luteum</name>
    <dbReference type="NCBI Taxonomy" id="861051"/>
    <lineage>
        <taxon>Bacteria</taxon>
        <taxon>Pseudomonadati</taxon>
        <taxon>Bacteroidota</taxon>
        <taxon>Cytophagia</taxon>
        <taxon>Cytophagales</taxon>
        <taxon>Reichenbachiellaceae</taxon>
        <taxon>Marinoscillum</taxon>
    </lineage>
</organism>
<evidence type="ECO:0000256" key="3">
    <source>
        <dbReference type="ARBA" id="ARBA00022475"/>
    </source>
</evidence>
<dbReference type="EMBL" id="JBIPKE010000004">
    <property type="protein sequence ID" value="MFH6981823.1"/>
    <property type="molecule type" value="Genomic_DNA"/>
</dbReference>
<gene>
    <name evidence="11" type="ORF">ACHKAR_00160</name>
</gene>
<keyword evidence="4 7" id="KW-0812">Transmembrane</keyword>
<dbReference type="InterPro" id="IPR023408">
    <property type="entry name" value="MscS_beta-dom_sf"/>
</dbReference>
<keyword evidence="6 7" id="KW-0472">Membrane</keyword>
<evidence type="ECO:0000256" key="1">
    <source>
        <dbReference type="ARBA" id="ARBA00004651"/>
    </source>
</evidence>
<comment type="similarity">
    <text evidence="2">Belongs to the MscS (TC 1.A.23) family.</text>
</comment>
<evidence type="ECO:0000259" key="10">
    <source>
        <dbReference type="Pfam" id="PF21088"/>
    </source>
</evidence>
<proteinExistence type="inferred from homology"/>
<dbReference type="SUPFAM" id="SSF50182">
    <property type="entry name" value="Sm-like ribonucleoproteins"/>
    <property type="match status" value="1"/>
</dbReference>
<dbReference type="InterPro" id="IPR006685">
    <property type="entry name" value="MscS_channel_2nd"/>
</dbReference>
<dbReference type="SUPFAM" id="SSF82861">
    <property type="entry name" value="Mechanosensitive channel protein MscS (YggB), transmembrane region"/>
    <property type="match status" value="1"/>
</dbReference>
<dbReference type="PANTHER" id="PTHR30347">
    <property type="entry name" value="POTASSIUM CHANNEL RELATED"/>
    <property type="match status" value="1"/>
</dbReference>
<dbReference type="Gene3D" id="1.10.287.1260">
    <property type="match status" value="1"/>
</dbReference>
<dbReference type="InterPro" id="IPR049142">
    <property type="entry name" value="MS_channel_1st"/>
</dbReference>
<evidence type="ECO:0000313" key="12">
    <source>
        <dbReference type="Proteomes" id="UP001610063"/>
    </source>
</evidence>
<comment type="subcellular location">
    <subcellularLocation>
        <location evidence="1">Cell membrane</location>
        <topology evidence="1">Multi-pass membrane protein</topology>
    </subcellularLocation>
</comment>
<reference evidence="11 12" key="1">
    <citation type="journal article" date="2013" name="Int. J. Syst. Evol. Microbiol.">
        <title>Marinoscillum luteum sp. nov., isolated from marine sediment.</title>
        <authorList>
            <person name="Cha I.T."/>
            <person name="Park S.J."/>
            <person name="Kim S.J."/>
            <person name="Kim J.G."/>
            <person name="Jung M.Y."/>
            <person name="Shin K.S."/>
            <person name="Kwon K.K."/>
            <person name="Yang S.H."/>
            <person name="Seo Y.S."/>
            <person name="Rhee S.K."/>
        </authorList>
    </citation>
    <scope>NUCLEOTIDE SEQUENCE [LARGE SCALE GENOMIC DNA]</scope>
    <source>
        <strain evidence="11 12">KCTC 23939</strain>
    </source>
</reference>
<dbReference type="PANTHER" id="PTHR30347:SF1">
    <property type="entry name" value="MECHANOSENSITIVE CHANNEL MSCK"/>
    <property type="match status" value="1"/>
</dbReference>
<evidence type="ECO:0000256" key="6">
    <source>
        <dbReference type="ARBA" id="ARBA00023136"/>
    </source>
</evidence>
<name>A0ABW7N2C5_9BACT</name>
<feature type="transmembrane region" description="Helical" evidence="7">
    <location>
        <begin position="35"/>
        <end position="57"/>
    </location>
</feature>
<evidence type="ECO:0000313" key="11">
    <source>
        <dbReference type="EMBL" id="MFH6981823.1"/>
    </source>
</evidence>
<dbReference type="RefSeq" id="WP_159584644.1">
    <property type="nucleotide sequence ID" value="NZ_JBIPKE010000004.1"/>
</dbReference>
<dbReference type="InterPro" id="IPR052702">
    <property type="entry name" value="MscS-like_channel"/>
</dbReference>
<dbReference type="Proteomes" id="UP001610063">
    <property type="component" value="Unassembled WGS sequence"/>
</dbReference>
<evidence type="ECO:0000259" key="9">
    <source>
        <dbReference type="Pfam" id="PF21082"/>
    </source>
</evidence>
<dbReference type="SUPFAM" id="SSF82689">
    <property type="entry name" value="Mechanosensitive channel protein MscS (YggB), C-terminal domain"/>
    <property type="match status" value="1"/>
</dbReference>